<dbReference type="Proteomes" id="UP000030408">
    <property type="component" value="Unassembled WGS sequence"/>
</dbReference>
<dbReference type="STRING" id="1384057.CD33_17230"/>
<dbReference type="Gene3D" id="3.50.50.60">
    <property type="entry name" value="FAD/NAD(P)-binding domain"/>
    <property type="match status" value="1"/>
</dbReference>
<dbReference type="RefSeq" id="WP_036202622.1">
    <property type="nucleotide sequence ID" value="NZ_AVCY01000001.1"/>
</dbReference>
<gene>
    <name evidence="2" type="ORF">CD33_17230</name>
</gene>
<accession>A0A0A3HTZ6</accession>
<dbReference type="OrthoDB" id="571248at2"/>
<dbReference type="SUPFAM" id="SSF51905">
    <property type="entry name" value="FAD/NAD(P)-binding domain"/>
    <property type="match status" value="1"/>
</dbReference>
<dbReference type="PANTHER" id="PTHR13847:SF201">
    <property type="entry name" value="PUTATIBE OXIDOREDUCTASE"/>
    <property type="match status" value="1"/>
</dbReference>
<comment type="caution">
    <text evidence="2">The sequence shown here is derived from an EMBL/GenBank/DDBJ whole genome shotgun (WGS) entry which is preliminary data.</text>
</comment>
<sequence length="413" mass="46733">MKLHNGTLYWPNTNSIEFSVESPELPKKQYDAIVVGGGISGCLTAYKLMKEGLSVAILEKGKFGFGSTAASTGLLHYSNDIMLSELIQQIGEKEAIRFYQLCYQALDDIENIVNELPHDVDFVRRPSIRYASDETDVNKLRNEYETLYMNHFPCEFWDESTLSFYMPFKKPAALVTFRDAEINPLKFITNLLIYLQDRGVDLFEGTVVTESSYDNQLVQLKTTTHLFQAKDVVYTIGCEENENAKKDDVIFNRSYVMVTKPVQSNTQWHEKAMIWETKRAYLYLRTTPEGGIMAGGMDEHISEAPVDERVVEKCALKLLKQVQSLFPHLELEVDCCYASTIAESKDQLPFIGAHPTKPHHYYLHGYGGNGTVYSALGSNIISDLIAGRKNEDANIVAPIRKEKMDKLPFSSIA</sequence>
<dbReference type="AlphaFoldDB" id="A0A0A3HTZ6"/>
<feature type="domain" description="FAD dependent oxidoreductase" evidence="1">
    <location>
        <begin position="31"/>
        <end position="383"/>
    </location>
</feature>
<proteinExistence type="predicted"/>
<dbReference type="Gene3D" id="3.30.9.10">
    <property type="entry name" value="D-Amino Acid Oxidase, subunit A, domain 2"/>
    <property type="match status" value="1"/>
</dbReference>
<organism evidence="2 3">
    <name type="scientific">Ureibacillus sinduriensis BLB-1 = JCM 15800</name>
    <dbReference type="NCBI Taxonomy" id="1384057"/>
    <lineage>
        <taxon>Bacteria</taxon>
        <taxon>Bacillati</taxon>
        <taxon>Bacillota</taxon>
        <taxon>Bacilli</taxon>
        <taxon>Bacillales</taxon>
        <taxon>Caryophanaceae</taxon>
        <taxon>Ureibacillus</taxon>
    </lineage>
</organism>
<dbReference type="PANTHER" id="PTHR13847">
    <property type="entry name" value="SARCOSINE DEHYDROGENASE-RELATED"/>
    <property type="match status" value="1"/>
</dbReference>
<dbReference type="eggNOG" id="COG0665">
    <property type="taxonomic scope" value="Bacteria"/>
</dbReference>
<dbReference type="InterPro" id="IPR036188">
    <property type="entry name" value="FAD/NAD-bd_sf"/>
</dbReference>
<dbReference type="GO" id="GO:0005737">
    <property type="term" value="C:cytoplasm"/>
    <property type="evidence" value="ECO:0007669"/>
    <property type="project" value="TreeGrafter"/>
</dbReference>
<protein>
    <recommendedName>
        <fullName evidence="1">FAD dependent oxidoreductase domain-containing protein</fullName>
    </recommendedName>
</protein>
<keyword evidence="3" id="KW-1185">Reference proteome</keyword>
<name>A0A0A3HTZ6_9BACL</name>
<dbReference type="Pfam" id="PF01266">
    <property type="entry name" value="DAO"/>
    <property type="match status" value="1"/>
</dbReference>
<evidence type="ECO:0000313" key="3">
    <source>
        <dbReference type="Proteomes" id="UP000030408"/>
    </source>
</evidence>
<dbReference type="InterPro" id="IPR006076">
    <property type="entry name" value="FAD-dep_OxRdtase"/>
</dbReference>
<evidence type="ECO:0000313" key="2">
    <source>
        <dbReference type="EMBL" id="KGR73758.1"/>
    </source>
</evidence>
<reference evidence="2 3" key="1">
    <citation type="submission" date="2014-02" db="EMBL/GenBank/DDBJ databases">
        <title>Draft genome sequence of Lysinibacillus sinduriensis JCM 15800.</title>
        <authorList>
            <person name="Zhang F."/>
            <person name="Wang G."/>
            <person name="Zhang L."/>
        </authorList>
    </citation>
    <scope>NUCLEOTIDE SEQUENCE [LARGE SCALE GENOMIC DNA]</scope>
    <source>
        <strain evidence="2 3">JCM 15800</strain>
    </source>
</reference>
<evidence type="ECO:0000259" key="1">
    <source>
        <dbReference type="Pfam" id="PF01266"/>
    </source>
</evidence>
<dbReference type="EMBL" id="JPVO01000055">
    <property type="protein sequence ID" value="KGR73758.1"/>
    <property type="molecule type" value="Genomic_DNA"/>
</dbReference>